<keyword evidence="8" id="KW-0732">Signal</keyword>
<dbReference type="Gene3D" id="2.40.170.20">
    <property type="entry name" value="TonB-dependent receptor, beta-barrel domain"/>
    <property type="match status" value="1"/>
</dbReference>
<keyword evidence="10" id="KW-0675">Receptor</keyword>
<name>A0AAP2CIG6_9BACT</name>
<keyword evidence="4 7" id="KW-0812">Transmembrane</keyword>
<evidence type="ECO:0000256" key="3">
    <source>
        <dbReference type="ARBA" id="ARBA00022452"/>
    </source>
</evidence>
<feature type="signal peptide" evidence="8">
    <location>
        <begin position="1"/>
        <end position="20"/>
    </location>
</feature>
<dbReference type="Proteomes" id="UP001319104">
    <property type="component" value="Unassembled WGS sequence"/>
</dbReference>
<dbReference type="EMBL" id="JAHCMY010000011">
    <property type="protein sequence ID" value="MBS9525331.1"/>
    <property type="molecule type" value="Genomic_DNA"/>
</dbReference>
<sequence>MKKVLLLMYLVLAVGMTANAQSRIVNGKVSSSEDRGGIPGVNVLVRGTSSGTVTDLDGSFSVNVPQGATELTISFVGFATKIVNIGNRDFIEVALDPDVATLGEVVVVGYGAQSKKTVTGAIASVSGEQLLNVPVQSFDQALQGKVAGVNIVTPNGVLNNRPVIRVRGVNSLSLSSYPLIVVDGVPTYTGDLSGNSAANNPLANINPADIQSVEILKDASATAIYGSRASNGVILVTTKRGQEGASRITYDSWVGITEPVRLFDLLNAEEYMTIKNEARRNAGQDDAFFPYLDANGNVVDTNWYNEVMRKGLGQSHNLGITGGNARTNYYFSTGYTSQEGMIKGNDFERLTGRLNIDHKVFDRFKVGATMNYTNTVNRAPNTGSLPGQGFNTSGLGRIPLISAPNVPVFLPDGSYNITPNNQLGQGNNLVQSGFVNPAPILDLNRMSSVNNHLMGSVYGDVEILQGLNFRSTYGIDRLTVEDQTFYTALHGDGFGSGGLAANTFRTLNRWNLQNTLNYGTSFGENIDFNFLVGNEQQYTQDERWGAQRTVIADSFFESYQGNFTTIVPTGNIQTENYLVSFFSRANFNFYNKFLLSLNARRDGYSAFAAGNKFGNFYGGSVGYILSEEDFWKNSSISRTVNYFRLRSSYGLVGNNGVGNFASLGLYGTGLYGSDPTILYAQPSNPALAWETSKKTDHGINFGALGDRIEGEITWYHNLVDGLILPVPQAPSKGVPGGVMTGSGSIDTNIGSMVNKGIEMAITYKAISRPNFKWDVSFNFSTLRNEVLSLEAEGSQILSATAGLETVNITKVGESVGSLYVVETRGVNPENGRRIFVKRGAAGEEILVQYDHLGTRWTTLDGQPTTQPTQNADGIIMGPTIPTWFGGLDNTFRFKNFDLGVFIQYSGGNYIYNGTKAGLRDMRFWNNHRDVLDRWTPENTSGSIPRVVYTDNISNGSAFPISENVEKGDFLRVRNLSLGYTLPSHVTQRMRISNARFYGQVQNAFLLTKYSGSDPEISTNGNTPSAAGVDRNSLGQARVYTFGVNIGI</sequence>
<evidence type="ECO:0000313" key="10">
    <source>
        <dbReference type="EMBL" id="MBS9525331.1"/>
    </source>
</evidence>
<gene>
    <name evidence="10" type="ORF">KI659_15030</name>
</gene>
<feature type="chain" id="PRO_5042927816" evidence="8">
    <location>
        <begin position="21"/>
        <end position="1047"/>
    </location>
</feature>
<evidence type="ECO:0000259" key="9">
    <source>
        <dbReference type="Pfam" id="PF07715"/>
    </source>
</evidence>
<dbReference type="AlphaFoldDB" id="A0AAP2CIG6"/>
<dbReference type="PROSITE" id="PS52016">
    <property type="entry name" value="TONB_DEPENDENT_REC_3"/>
    <property type="match status" value="1"/>
</dbReference>
<evidence type="ECO:0000256" key="2">
    <source>
        <dbReference type="ARBA" id="ARBA00022448"/>
    </source>
</evidence>
<dbReference type="GO" id="GO:0009279">
    <property type="term" value="C:cell outer membrane"/>
    <property type="evidence" value="ECO:0007669"/>
    <property type="project" value="UniProtKB-SubCell"/>
</dbReference>
<evidence type="ECO:0000256" key="1">
    <source>
        <dbReference type="ARBA" id="ARBA00004571"/>
    </source>
</evidence>
<dbReference type="NCBIfam" id="TIGR04057">
    <property type="entry name" value="SusC_RagA_signa"/>
    <property type="match status" value="1"/>
</dbReference>
<dbReference type="InterPro" id="IPR037066">
    <property type="entry name" value="Plug_dom_sf"/>
</dbReference>
<dbReference type="Pfam" id="PF13715">
    <property type="entry name" value="CarbopepD_reg_2"/>
    <property type="match status" value="1"/>
</dbReference>
<dbReference type="NCBIfam" id="TIGR04056">
    <property type="entry name" value="OMP_RagA_SusC"/>
    <property type="match status" value="1"/>
</dbReference>
<dbReference type="InterPro" id="IPR008969">
    <property type="entry name" value="CarboxyPept-like_regulatory"/>
</dbReference>
<dbReference type="SUPFAM" id="SSF56935">
    <property type="entry name" value="Porins"/>
    <property type="match status" value="1"/>
</dbReference>
<dbReference type="InterPro" id="IPR036942">
    <property type="entry name" value="Beta-barrel_TonB_sf"/>
</dbReference>
<evidence type="ECO:0000256" key="4">
    <source>
        <dbReference type="ARBA" id="ARBA00022692"/>
    </source>
</evidence>
<evidence type="ECO:0000256" key="5">
    <source>
        <dbReference type="ARBA" id="ARBA00023136"/>
    </source>
</evidence>
<dbReference type="InterPro" id="IPR039426">
    <property type="entry name" value="TonB-dep_rcpt-like"/>
</dbReference>
<organism evidence="10 11">
    <name type="scientific">Litoribacter ruber</name>
    <dbReference type="NCBI Taxonomy" id="702568"/>
    <lineage>
        <taxon>Bacteria</taxon>
        <taxon>Pseudomonadati</taxon>
        <taxon>Bacteroidota</taxon>
        <taxon>Cytophagia</taxon>
        <taxon>Cytophagales</taxon>
        <taxon>Cyclobacteriaceae</taxon>
        <taxon>Litoribacter</taxon>
    </lineage>
</organism>
<dbReference type="InterPro" id="IPR023997">
    <property type="entry name" value="TonB-dep_OMP_SusC/RagA_CS"/>
</dbReference>
<dbReference type="RefSeq" id="WP_213946192.1">
    <property type="nucleotide sequence ID" value="NZ_JAHCMY010000011.1"/>
</dbReference>
<evidence type="ECO:0000256" key="6">
    <source>
        <dbReference type="ARBA" id="ARBA00023237"/>
    </source>
</evidence>
<dbReference type="InterPro" id="IPR023996">
    <property type="entry name" value="TonB-dep_OMP_SusC/RagA"/>
</dbReference>
<keyword evidence="2 7" id="KW-0813">Transport</keyword>
<feature type="domain" description="TonB-dependent receptor plug" evidence="9">
    <location>
        <begin position="115"/>
        <end position="233"/>
    </location>
</feature>
<reference evidence="10 11" key="1">
    <citation type="submission" date="2021-05" db="EMBL/GenBank/DDBJ databases">
        <authorList>
            <person name="Zhang Z.D."/>
            <person name="Osman G."/>
        </authorList>
    </citation>
    <scope>NUCLEOTIDE SEQUENCE [LARGE SCALE GENOMIC DNA]</scope>
    <source>
        <strain evidence="10 11">KCTC 32217</strain>
    </source>
</reference>
<keyword evidence="3 7" id="KW-1134">Transmembrane beta strand</keyword>
<proteinExistence type="inferred from homology"/>
<comment type="subcellular location">
    <subcellularLocation>
        <location evidence="1 7">Cell outer membrane</location>
        <topology evidence="1 7">Multi-pass membrane protein</topology>
    </subcellularLocation>
</comment>
<dbReference type="SUPFAM" id="SSF49464">
    <property type="entry name" value="Carboxypeptidase regulatory domain-like"/>
    <property type="match status" value="1"/>
</dbReference>
<evidence type="ECO:0000256" key="8">
    <source>
        <dbReference type="SAM" id="SignalP"/>
    </source>
</evidence>
<keyword evidence="5 7" id="KW-0472">Membrane</keyword>
<evidence type="ECO:0000256" key="7">
    <source>
        <dbReference type="PROSITE-ProRule" id="PRU01360"/>
    </source>
</evidence>
<evidence type="ECO:0000313" key="11">
    <source>
        <dbReference type="Proteomes" id="UP001319104"/>
    </source>
</evidence>
<keyword evidence="6 7" id="KW-0998">Cell outer membrane</keyword>
<accession>A0AAP2CIG6</accession>
<dbReference type="Pfam" id="PF07715">
    <property type="entry name" value="Plug"/>
    <property type="match status" value="1"/>
</dbReference>
<dbReference type="Gene3D" id="2.60.40.1120">
    <property type="entry name" value="Carboxypeptidase-like, regulatory domain"/>
    <property type="match status" value="1"/>
</dbReference>
<dbReference type="Gene3D" id="2.170.130.10">
    <property type="entry name" value="TonB-dependent receptor, plug domain"/>
    <property type="match status" value="1"/>
</dbReference>
<protein>
    <submittedName>
        <fullName evidence="10">TonB-dependent receptor</fullName>
    </submittedName>
</protein>
<comment type="caution">
    <text evidence="10">The sequence shown here is derived from an EMBL/GenBank/DDBJ whole genome shotgun (WGS) entry which is preliminary data.</text>
</comment>
<comment type="similarity">
    <text evidence="7">Belongs to the TonB-dependent receptor family.</text>
</comment>
<keyword evidence="11" id="KW-1185">Reference proteome</keyword>
<dbReference type="InterPro" id="IPR012910">
    <property type="entry name" value="Plug_dom"/>
</dbReference>